<reference evidence="2" key="1">
    <citation type="journal article" date="2019" name="Int. J. Syst. Evol. Microbiol.">
        <title>The Global Catalogue of Microorganisms (GCM) 10K type strain sequencing project: providing services to taxonomists for standard genome sequencing and annotation.</title>
        <authorList>
            <consortium name="The Broad Institute Genomics Platform"/>
            <consortium name="The Broad Institute Genome Sequencing Center for Infectious Disease"/>
            <person name="Wu L."/>
            <person name="Ma J."/>
        </authorList>
    </citation>
    <scope>NUCLEOTIDE SEQUENCE [LARGE SCALE GENOMIC DNA]</scope>
    <source>
        <strain evidence="2">JCM 17805</strain>
    </source>
</reference>
<dbReference type="Proteomes" id="UP001500604">
    <property type="component" value="Unassembled WGS sequence"/>
</dbReference>
<accession>A0ABP8V8U8</accession>
<proteinExistence type="predicted"/>
<evidence type="ECO:0000313" key="1">
    <source>
        <dbReference type="EMBL" id="GAA4652678.1"/>
    </source>
</evidence>
<comment type="caution">
    <text evidence="1">The sequence shown here is derived from an EMBL/GenBank/DDBJ whole genome shotgun (WGS) entry which is preliminary data.</text>
</comment>
<gene>
    <name evidence="1" type="ORF">GCM10023116_49620</name>
</gene>
<organism evidence="1 2">
    <name type="scientific">Kistimonas scapharcae</name>
    <dbReference type="NCBI Taxonomy" id="1036133"/>
    <lineage>
        <taxon>Bacteria</taxon>
        <taxon>Pseudomonadati</taxon>
        <taxon>Pseudomonadota</taxon>
        <taxon>Gammaproteobacteria</taxon>
        <taxon>Oceanospirillales</taxon>
        <taxon>Endozoicomonadaceae</taxon>
        <taxon>Kistimonas</taxon>
    </lineage>
</organism>
<keyword evidence="2" id="KW-1185">Reference proteome</keyword>
<evidence type="ECO:0000313" key="2">
    <source>
        <dbReference type="Proteomes" id="UP001500604"/>
    </source>
</evidence>
<dbReference type="EMBL" id="BAABFL010000479">
    <property type="protein sequence ID" value="GAA4652678.1"/>
    <property type="molecule type" value="Genomic_DNA"/>
</dbReference>
<protein>
    <submittedName>
        <fullName evidence="1">Uncharacterized protein</fullName>
    </submittedName>
</protein>
<sequence length="74" mass="8188">MEQGFHPQPSEAGGINRVITRTAGQFGNFNLGQGIRRAAMHKAHIGERHILVEGFYQRINAFTAINDVSPAKTR</sequence>
<name>A0ABP8V8U8_9GAMM</name>